<reference evidence="3 4" key="1">
    <citation type="journal article" date="2018" name="PLoS Genet.">
        <title>Population sequencing reveals clonal diversity and ancestral inbreeding in the grapevine cultivar Chardonnay.</title>
        <authorList>
            <person name="Roach M.J."/>
            <person name="Johnson D.L."/>
            <person name="Bohlmann J."/>
            <person name="van Vuuren H.J."/>
            <person name="Jones S.J."/>
            <person name="Pretorius I.S."/>
            <person name="Schmidt S.A."/>
            <person name="Borneman A.R."/>
        </authorList>
    </citation>
    <scope>NUCLEOTIDE SEQUENCE [LARGE SCALE GENOMIC DNA]</scope>
    <source>
        <strain evidence="4">cv. Chardonnay</strain>
        <tissue evidence="3">Leaf</tissue>
    </source>
</reference>
<name>A0A438I4U1_VITVI</name>
<keyword evidence="2" id="KW-1133">Transmembrane helix</keyword>
<keyword evidence="2" id="KW-0812">Transmembrane</keyword>
<sequence length="197" mass="21728">MSILLARITCKWMYLLDITNLKASFHFPEFKSDALLNNLEESSTQKNHVNYGGDPVGGTGIKIRTRQPLQRQMLTTLSQPTLKEVGEGREHPPTSDGPEKESIVGATSRSVEDLKLRLRVNRDGESEGESDNFQVKPSAFLETVPARRGPSTLLVYTVSLSLVITLFLFLTGTGDTLGLTCCMDKTTHCICLDGLIQ</sequence>
<proteinExistence type="predicted"/>
<feature type="transmembrane region" description="Helical" evidence="2">
    <location>
        <begin position="153"/>
        <end position="170"/>
    </location>
</feature>
<evidence type="ECO:0000313" key="4">
    <source>
        <dbReference type="Proteomes" id="UP000288805"/>
    </source>
</evidence>
<keyword evidence="2" id="KW-0472">Membrane</keyword>
<accession>A0A438I4U1</accession>
<protein>
    <submittedName>
        <fullName evidence="3">Uncharacterized protein</fullName>
    </submittedName>
</protein>
<dbReference type="EMBL" id="QGNW01000143">
    <property type="protein sequence ID" value="RVW91728.1"/>
    <property type="molecule type" value="Genomic_DNA"/>
</dbReference>
<dbReference type="AlphaFoldDB" id="A0A438I4U1"/>
<gene>
    <name evidence="3" type="ORF">CK203_024147</name>
</gene>
<evidence type="ECO:0000313" key="3">
    <source>
        <dbReference type="EMBL" id="RVW91728.1"/>
    </source>
</evidence>
<feature type="region of interest" description="Disordered" evidence="1">
    <location>
        <begin position="76"/>
        <end position="108"/>
    </location>
</feature>
<organism evidence="3 4">
    <name type="scientific">Vitis vinifera</name>
    <name type="common">Grape</name>
    <dbReference type="NCBI Taxonomy" id="29760"/>
    <lineage>
        <taxon>Eukaryota</taxon>
        <taxon>Viridiplantae</taxon>
        <taxon>Streptophyta</taxon>
        <taxon>Embryophyta</taxon>
        <taxon>Tracheophyta</taxon>
        <taxon>Spermatophyta</taxon>
        <taxon>Magnoliopsida</taxon>
        <taxon>eudicotyledons</taxon>
        <taxon>Gunneridae</taxon>
        <taxon>Pentapetalae</taxon>
        <taxon>rosids</taxon>
        <taxon>Vitales</taxon>
        <taxon>Vitaceae</taxon>
        <taxon>Viteae</taxon>
        <taxon>Vitis</taxon>
    </lineage>
</organism>
<feature type="compositionally biased region" description="Basic and acidic residues" evidence="1">
    <location>
        <begin position="84"/>
        <end position="102"/>
    </location>
</feature>
<evidence type="ECO:0000256" key="1">
    <source>
        <dbReference type="SAM" id="MobiDB-lite"/>
    </source>
</evidence>
<comment type="caution">
    <text evidence="3">The sequence shown here is derived from an EMBL/GenBank/DDBJ whole genome shotgun (WGS) entry which is preliminary data.</text>
</comment>
<evidence type="ECO:0000256" key="2">
    <source>
        <dbReference type="SAM" id="Phobius"/>
    </source>
</evidence>
<dbReference type="Proteomes" id="UP000288805">
    <property type="component" value="Unassembled WGS sequence"/>
</dbReference>